<protein>
    <recommendedName>
        <fullName evidence="4">Maturation protein</fullName>
    </recommendedName>
</protein>
<keyword evidence="1" id="KW-0945">Host-virus interaction</keyword>
<keyword evidence="1" id="KW-1175">Viral attachment to host cell pilus</keyword>
<keyword evidence="1" id="KW-0946">Virion</keyword>
<dbReference type="GO" id="GO:0039666">
    <property type="term" value="P:virion attachment to host cell pilus"/>
    <property type="evidence" value="ECO:0007669"/>
    <property type="project" value="UniProtKB-KW"/>
</dbReference>
<reference evidence="3" key="1">
    <citation type="journal article" date="2016" name="Nature">
        <title>Redefining the invertebrate RNA virosphere.</title>
        <authorList>
            <person name="Shi M."/>
            <person name="Lin X.D."/>
            <person name="Tian J.H."/>
            <person name="Chen L.J."/>
            <person name="Chen X."/>
            <person name="Li C.X."/>
            <person name="Qin X.C."/>
            <person name="Li J."/>
            <person name="Cao J.P."/>
            <person name="Eden J.S."/>
            <person name="Buchmann J."/>
            <person name="Wang W."/>
            <person name="Xu J."/>
            <person name="Holmes E.C."/>
            <person name="Zhang Y.Z."/>
        </authorList>
    </citation>
    <scope>NUCLEOTIDE SEQUENCE</scope>
    <source>
        <strain evidence="3">WHWN39199</strain>
    </source>
</reference>
<name>A0A1L3KIR4_9VIRU</name>
<sequence length="385" mass="42719">MPAKADNKDVTFTDPLNPRRRVDFFMKRSFRNKPEWPARAIESPLQLNHCNTEQQGFVYALNGSRGGEDAPNSAPYYRATTTGWSAQLYASAYSKFADAAREGGAEWGMNILTARESVKTLIQLASTSASVIAGIVKTHRAGVNWLRKNPTASERAVKILTKRRGRDLVRARTARDRKRISREIWTLDQVTSTLLAYRYGVAPLMSDIFKTAEILSKPFEDKPALVKRASVAWNGDSTIPTVSNIRWTGKESVTLKATVSVSNPNLLLANRLGLINPAVIIWDKIPWSFVIDWWLPVGSFFSNFTAMAGLNLTGASVTRERNWSSYYRVLAWPYVLVGNGTGFGKVKVRTVGSLPIPSSVPFGTGLGIQRGQNAIALITQKLLRR</sequence>
<dbReference type="EMBL" id="KX883588">
    <property type="protein sequence ID" value="APG77226.1"/>
    <property type="molecule type" value="Genomic_RNA"/>
</dbReference>
<dbReference type="InterPro" id="IPR005563">
    <property type="entry name" value="A_protein"/>
</dbReference>
<dbReference type="Pfam" id="PF03863">
    <property type="entry name" value="Phage_mat-A"/>
    <property type="match status" value="1"/>
</dbReference>
<evidence type="ECO:0008006" key="4">
    <source>
        <dbReference type="Google" id="ProtNLM"/>
    </source>
</evidence>
<comment type="similarity">
    <text evidence="2">Belongs to the Leviviricetes maturation protein family.</text>
</comment>
<keyword evidence="1" id="KW-1160">Virus entry into host cell</keyword>
<evidence type="ECO:0000256" key="2">
    <source>
        <dbReference type="ARBA" id="ARBA00035110"/>
    </source>
</evidence>
<accession>A0A1L3KIR4</accession>
<keyword evidence="1" id="KW-1161">Viral attachment to host cell</keyword>
<proteinExistence type="inferred from homology"/>
<evidence type="ECO:0000313" key="3">
    <source>
        <dbReference type="EMBL" id="APG77226.1"/>
    </source>
</evidence>
<organism evidence="3">
    <name type="scientific">Hubei levi-like virus 2</name>
    <dbReference type="NCBI Taxonomy" id="1922914"/>
    <lineage>
        <taxon>Viruses</taxon>
        <taxon>Riboviria</taxon>
    </lineage>
</organism>
<evidence type="ECO:0000256" key="1">
    <source>
        <dbReference type="ARBA" id="ARBA00023104"/>
    </source>
</evidence>